<dbReference type="OrthoDB" id="5153231at2759"/>
<evidence type="ECO:0000313" key="1">
    <source>
        <dbReference type="EMBL" id="KAF4337000.1"/>
    </source>
</evidence>
<proteinExistence type="predicted"/>
<reference evidence="1" key="2">
    <citation type="submission" date="2020-02" db="EMBL/GenBank/DDBJ databases">
        <title>Identification and distribution of gene clusters putatively required for synthesis of sphingolipid metabolism inhibitors in phylogenetically diverse species of the filamentous fungus Fusarium.</title>
        <authorList>
            <person name="Kim H.-S."/>
            <person name="Busman M."/>
            <person name="Brown D.W."/>
            <person name="Divon H."/>
            <person name="Uhlig S."/>
            <person name="Proctor R.H."/>
        </authorList>
    </citation>
    <scope>NUCLEOTIDE SEQUENCE</scope>
    <source>
        <strain evidence="1">NRRL 25174</strain>
    </source>
</reference>
<dbReference type="EMBL" id="PVQB02000448">
    <property type="protein sequence ID" value="KAF4337000.1"/>
    <property type="molecule type" value="Genomic_DNA"/>
</dbReference>
<gene>
    <name evidence="1" type="ORF">FBEOM_9118</name>
</gene>
<sequence>MKHLVRWAQGEVSDALSVDFACQGTKVKEKVSGTSEVLRSIGQHLVSDYIVRKTESLLRMTFVHTFVLKGQVKVTFTWFQGWRYVASVSNGQEQPDSSSELYALGLGHPAQVVYFAENHLRVSKMVVTSVDHALKVEEVSGVWWRAVHIPCGSCSIMATNDGVKLRGLPPANSCAFCGASREHRYHQVAWPFQTHHMTIRWVGEPRSYLARMTPAVLSQSNLGIQLRTNRGREVFVGIVGAIQDLDWELACTPDTENYRFFYDGMSSMGVGGLAFGDPRPPTEDIQAFDPSTTVPPMPDFRYCVEPFFYFSANMKHLAEITV</sequence>
<evidence type="ECO:0000313" key="2">
    <source>
        <dbReference type="Proteomes" id="UP000730481"/>
    </source>
</evidence>
<protein>
    <submittedName>
        <fullName evidence="1">Uncharacterized protein</fullName>
    </submittedName>
</protein>
<organism evidence="1 2">
    <name type="scientific">Fusarium beomiforme</name>
    <dbReference type="NCBI Taxonomy" id="44412"/>
    <lineage>
        <taxon>Eukaryota</taxon>
        <taxon>Fungi</taxon>
        <taxon>Dikarya</taxon>
        <taxon>Ascomycota</taxon>
        <taxon>Pezizomycotina</taxon>
        <taxon>Sordariomycetes</taxon>
        <taxon>Hypocreomycetidae</taxon>
        <taxon>Hypocreales</taxon>
        <taxon>Nectriaceae</taxon>
        <taxon>Fusarium</taxon>
        <taxon>Fusarium burgessii species complex</taxon>
    </lineage>
</organism>
<keyword evidence="2" id="KW-1185">Reference proteome</keyword>
<accession>A0A9P5DVH8</accession>
<dbReference type="Proteomes" id="UP000730481">
    <property type="component" value="Unassembled WGS sequence"/>
</dbReference>
<dbReference type="AlphaFoldDB" id="A0A9P5DVH8"/>
<comment type="caution">
    <text evidence="1">The sequence shown here is derived from an EMBL/GenBank/DDBJ whole genome shotgun (WGS) entry which is preliminary data.</text>
</comment>
<reference evidence="1" key="1">
    <citation type="journal article" date="2017" name="Mycologia">
        <title>Fusarium algeriense, sp. nov., a novel toxigenic crown rot pathogen of durum wheat from Algeria is nested in the Fusarium burgessii species complex.</title>
        <authorList>
            <person name="Laraba I."/>
            <person name="Keddad A."/>
            <person name="Boureghda H."/>
            <person name="Abdallah N."/>
            <person name="Vaughan M.M."/>
            <person name="Proctor R.H."/>
            <person name="Busman M."/>
            <person name="O'Donnell K."/>
        </authorList>
    </citation>
    <scope>NUCLEOTIDE SEQUENCE</scope>
    <source>
        <strain evidence="1">NRRL 25174</strain>
    </source>
</reference>
<name>A0A9P5DVH8_9HYPO</name>